<dbReference type="AlphaFoldDB" id="A0A0D8IY57"/>
<organism evidence="1 2">
    <name type="scientific">Ruthenibacterium lactatiformans</name>
    <dbReference type="NCBI Taxonomy" id="1550024"/>
    <lineage>
        <taxon>Bacteria</taxon>
        <taxon>Bacillati</taxon>
        <taxon>Bacillota</taxon>
        <taxon>Clostridia</taxon>
        <taxon>Eubacteriales</taxon>
        <taxon>Oscillospiraceae</taxon>
        <taxon>Ruthenibacterium</taxon>
    </lineage>
</organism>
<dbReference type="RefSeq" id="WP_050005882.1">
    <property type="nucleotide sequence ID" value="NZ_CAUBPW010000055.1"/>
</dbReference>
<evidence type="ECO:0008006" key="3">
    <source>
        <dbReference type="Google" id="ProtNLM"/>
    </source>
</evidence>
<accession>A0A0D8IY57</accession>
<dbReference type="Proteomes" id="UP000032483">
    <property type="component" value="Unassembled WGS sequence"/>
</dbReference>
<reference evidence="1" key="1">
    <citation type="submission" date="2015-02" db="EMBL/GenBank/DDBJ databases">
        <title>A novel member of the family Ruminococcaceae isolated from human feces.</title>
        <authorList>
            <person name="Shkoporov A.N."/>
            <person name="Chaplin A.V."/>
            <person name="Motuzova O.V."/>
            <person name="Kafarskaia L.I."/>
            <person name="Khokhlova E.V."/>
            <person name="Efimov B.A."/>
        </authorList>
    </citation>
    <scope>NUCLEOTIDE SEQUENCE [LARGE SCALE GENOMIC DNA]</scope>
    <source>
        <strain evidence="1">585-1</strain>
    </source>
</reference>
<name>A0A0D8IY57_9FIRM</name>
<dbReference type="EMBL" id="JXXK01000021">
    <property type="protein sequence ID" value="KJF39196.1"/>
    <property type="molecule type" value="Genomic_DNA"/>
</dbReference>
<evidence type="ECO:0000313" key="2">
    <source>
        <dbReference type="Proteomes" id="UP000032483"/>
    </source>
</evidence>
<keyword evidence="2" id="KW-1185">Reference proteome</keyword>
<dbReference type="GeneID" id="42857555"/>
<gene>
    <name evidence="1" type="ORF">TQ39_13360</name>
</gene>
<comment type="caution">
    <text evidence="1">The sequence shown here is derived from an EMBL/GenBank/DDBJ whole genome shotgun (WGS) entry which is preliminary data.</text>
</comment>
<proteinExistence type="predicted"/>
<dbReference type="InterPro" id="IPR009414">
    <property type="entry name" value="DUF1064"/>
</dbReference>
<evidence type="ECO:0000313" key="1">
    <source>
        <dbReference type="EMBL" id="KJF39196.1"/>
    </source>
</evidence>
<dbReference type="Pfam" id="PF06356">
    <property type="entry name" value="DUF1064"/>
    <property type="match status" value="1"/>
</dbReference>
<protein>
    <recommendedName>
        <fullName evidence="3">DUF1064 domain-containing protein</fullName>
    </recommendedName>
</protein>
<sequence>MSKYHSQKATYNGITFDSKRERDRYIDLLLLERAGEISELRLQVSFELIPKQAGERSCKYIADFAYTRNGEMIVEDAKGVRTPEYVIKRKLMLWVHGIKVHEV</sequence>